<dbReference type="EMBL" id="WTPW01000792">
    <property type="protein sequence ID" value="KAF0479130.1"/>
    <property type="molecule type" value="Genomic_DNA"/>
</dbReference>
<name>A0A8H4ACN9_GIGMA</name>
<dbReference type="Proteomes" id="UP000439903">
    <property type="component" value="Unassembled WGS sequence"/>
</dbReference>
<gene>
    <name evidence="2" type="ORF">F8M41_023881</name>
</gene>
<keyword evidence="3" id="KW-1185">Reference proteome</keyword>
<reference evidence="2 3" key="1">
    <citation type="journal article" date="2019" name="Environ. Microbiol.">
        <title>At the nexus of three kingdoms: the genome of the mycorrhizal fungus Gigaspora margarita provides insights into plant, endobacterial and fungal interactions.</title>
        <authorList>
            <person name="Venice F."/>
            <person name="Ghignone S."/>
            <person name="Salvioli di Fossalunga A."/>
            <person name="Amselem J."/>
            <person name="Novero M."/>
            <person name="Xianan X."/>
            <person name="Sedzielewska Toro K."/>
            <person name="Morin E."/>
            <person name="Lipzen A."/>
            <person name="Grigoriev I.V."/>
            <person name="Henrissat B."/>
            <person name="Martin F.M."/>
            <person name="Bonfante P."/>
        </authorList>
    </citation>
    <scope>NUCLEOTIDE SEQUENCE [LARGE SCALE GENOMIC DNA]</scope>
    <source>
        <strain evidence="2 3">BEG34</strain>
    </source>
</reference>
<feature type="compositionally biased region" description="Low complexity" evidence="1">
    <location>
        <begin position="64"/>
        <end position="78"/>
    </location>
</feature>
<evidence type="ECO:0000256" key="1">
    <source>
        <dbReference type="SAM" id="MobiDB-lite"/>
    </source>
</evidence>
<organism evidence="2 3">
    <name type="scientific">Gigaspora margarita</name>
    <dbReference type="NCBI Taxonomy" id="4874"/>
    <lineage>
        <taxon>Eukaryota</taxon>
        <taxon>Fungi</taxon>
        <taxon>Fungi incertae sedis</taxon>
        <taxon>Mucoromycota</taxon>
        <taxon>Glomeromycotina</taxon>
        <taxon>Glomeromycetes</taxon>
        <taxon>Diversisporales</taxon>
        <taxon>Gigasporaceae</taxon>
        <taxon>Gigaspora</taxon>
    </lineage>
</organism>
<comment type="caution">
    <text evidence="2">The sequence shown here is derived from an EMBL/GenBank/DDBJ whole genome shotgun (WGS) entry which is preliminary data.</text>
</comment>
<dbReference type="AlphaFoldDB" id="A0A8H4ACN9"/>
<protein>
    <submittedName>
        <fullName evidence="2">Uncharacterized protein</fullName>
    </submittedName>
</protein>
<accession>A0A8H4ACN9</accession>
<feature type="compositionally biased region" description="Polar residues" evidence="1">
    <location>
        <begin position="36"/>
        <end position="63"/>
    </location>
</feature>
<feature type="compositionally biased region" description="Polar residues" evidence="1">
    <location>
        <begin position="8"/>
        <end position="26"/>
    </location>
</feature>
<evidence type="ECO:0000313" key="3">
    <source>
        <dbReference type="Proteomes" id="UP000439903"/>
    </source>
</evidence>
<proteinExistence type="predicted"/>
<sequence length="78" mass="8819">MIEWNYPALSTNTPSYAETNTPSTSGNKRRSRDGLEQSQKQFNSHYTSTQNFYKKPSQRQPRANNSTSSLSGLNSEKS</sequence>
<evidence type="ECO:0000313" key="2">
    <source>
        <dbReference type="EMBL" id="KAF0479130.1"/>
    </source>
</evidence>
<feature type="region of interest" description="Disordered" evidence="1">
    <location>
        <begin position="1"/>
        <end position="78"/>
    </location>
</feature>